<proteinExistence type="predicted"/>
<dbReference type="EMBL" id="GGEC01033806">
    <property type="protein sequence ID" value="MBX14290.1"/>
    <property type="molecule type" value="Transcribed_RNA"/>
</dbReference>
<evidence type="ECO:0000313" key="2">
    <source>
        <dbReference type="EMBL" id="MBX14290.1"/>
    </source>
</evidence>
<accession>A0A2P2L8K2</accession>
<sequence>MVRMATVTISSRKRKASTTTTWFSGAPRFRAPSLKGQLLFFSLNINMLEYSWLLLQSLFSSSLDLLRGSAQRVSLAPMIYPRCASLLLLLLHSVRYLFCLVVSLQLFLASLG</sequence>
<name>A0A2P2L8K2_RHIMU</name>
<reference evidence="2" key="1">
    <citation type="submission" date="2018-02" db="EMBL/GenBank/DDBJ databases">
        <title>Rhizophora mucronata_Transcriptome.</title>
        <authorList>
            <person name="Meera S.P."/>
            <person name="Sreeshan A."/>
            <person name="Augustine A."/>
        </authorList>
    </citation>
    <scope>NUCLEOTIDE SEQUENCE</scope>
    <source>
        <tissue evidence="2">Leaf</tissue>
    </source>
</reference>
<keyword evidence="1" id="KW-0812">Transmembrane</keyword>
<feature type="transmembrane region" description="Helical" evidence="1">
    <location>
        <begin position="79"/>
        <end position="108"/>
    </location>
</feature>
<keyword evidence="1" id="KW-1133">Transmembrane helix</keyword>
<protein>
    <submittedName>
        <fullName evidence="2">Uncharacterized protein</fullName>
    </submittedName>
</protein>
<evidence type="ECO:0000256" key="1">
    <source>
        <dbReference type="SAM" id="Phobius"/>
    </source>
</evidence>
<organism evidence="2">
    <name type="scientific">Rhizophora mucronata</name>
    <name type="common">Asiatic mangrove</name>
    <dbReference type="NCBI Taxonomy" id="61149"/>
    <lineage>
        <taxon>Eukaryota</taxon>
        <taxon>Viridiplantae</taxon>
        <taxon>Streptophyta</taxon>
        <taxon>Embryophyta</taxon>
        <taxon>Tracheophyta</taxon>
        <taxon>Spermatophyta</taxon>
        <taxon>Magnoliopsida</taxon>
        <taxon>eudicotyledons</taxon>
        <taxon>Gunneridae</taxon>
        <taxon>Pentapetalae</taxon>
        <taxon>rosids</taxon>
        <taxon>fabids</taxon>
        <taxon>Malpighiales</taxon>
        <taxon>Rhizophoraceae</taxon>
        <taxon>Rhizophora</taxon>
    </lineage>
</organism>
<keyword evidence="1" id="KW-0472">Membrane</keyword>
<dbReference type="AlphaFoldDB" id="A0A2P2L8K2"/>